<evidence type="ECO:0000256" key="10">
    <source>
        <dbReference type="ARBA" id="ARBA00023242"/>
    </source>
</evidence>
<dbReference type="GO" id="GO:0005634">
    <property type="term" value="C:nucleus"/>
    <property type="evidence" value="ECO:0007669"/>
    <property type="project" value="UniProtKB-SubCell"/>
</dbReference>
<dbReference type="GO" id="GO:0016787">
    <property type="term" value="F:hydrolase activity"/>
    <property type="evidence" value="ECO:0007669"/>
    <property type="project" value="UniProtKB-KW"/>
</dbReference>
<feature type="compositionally biased region" description="Basic and acidic residues" evidence="14">
    <location>
        <begin position="209"/>
        <end position="234"/>
    </location>
</feature>
<dbReference type="SUPFAM" id="SSF144206">
    <property type="entry name" value="NOB1 zinc finger-like"/>
    <property type="match status" value="1"/>
</dbReference>
<dbReference type="Gene3D" id="3.40.50.1010">
    <property type="entry name" value="5'-nuclease"/>
    <property type="match status" value="1"/>
</dbReference>
<feature type="binding site" evidence="13">
    <location>
        <position position="351"/>
    </location>
    <ligand>
        <name>Zn(2+)</name>
        <dbReference type="ChEBI" id="CHEBI:29105"/>
    </ligand>
</feature>
<evidence type="ECO:0000256" key="12">
    <source>
        <dbReference type="PIRNR" id="PIRNR037125"/>
    </source>
</evidence>
<evidence type="ECO:0000256" key="13">
    <source>
        <dbReference type="PIRSR" id="PIRSR037125-1"/>
    </source>
</evidence>
<dbReference type="KEGG" id="lak:106151786"/>
<dbReference type="RefSeq" id="XP_013380649.1">
    <property type="nucleotide sequence ID" value="XM_013525195.1"/>
</dbReference>
<keyword evidence="9 12" id="KW-0862">Zinc</keyword>
<dbReference type="PANTHER" id="PTHR12814">
    <property type="entry name" value="RNA-BINDING PROTEIN NOB1"/>
    <property type="match status" value="1"/>
</dbReference>
<evidence type="ECO:0000256" key="3">
    <source>
        <dbReference type="ARBA" id="ARBA00018439"/>
    </source>
</evidence>
<keyword evidence="17" id="KW-1185">Reference proteome</keyword>
<dbReference type="GO" id="GO:0030490">
    <property type="term" value="P:maturation of SSU-rRNA"/>
    <property type="evidence" value="ECO:0007669"/>
    <property type="project" value="TreeGrafter"/>
</dbReference>
<dbReference type="InterPro" id="IPR039907">
    <property type="entry name" value="NOB1"/>
</dbReference>
<dbReference type="GO" id="GO:0004521">
    <property type="term" value="F:RNA endonuclease activity"/>
    <property type="evidence" value="ECO:0007669"/>
    <property type="project" value="UniProtKB-UniRule"/>
</dbReference>
<dbReference type="OMA" id="GYELECE"/>
<comment type="similarity">
    <text evidence="2 12">Belongs to the NOB1 family.</text>
</comment>
<organism evidence="17 18">
    <name type="scientific">Lingula anatina</name>
    <name type="common">Brachiopod</name>
    <name type="synonym">Lingula unguis</name>
    <dbReference type="NCBI Taxonomy" id="7574"/>
    <lineage>
        <taxon>Eukaryota</taxon>
        <taxon>Metazoa</taxon>
        <taxon>Spiralia</taxon>
        <taxon>Lophotrochozoa</taxon>
        <taxon>Brachiopoda</taxon>
        <taxon>Linguliformea</taxon>
        <taxon>Lingulata</taxon>
        <taxon>Lingulida</taxon>
        <taxon>Linguloidea</taxon>
        <taxon>Lingulidae</taxon>
        <taxon>Lingula</taxon>
    </lineage>
</organism>
<dbReference type="Gene3D" id="6.20.210.10">
    <property type="entry name" value="Nin one binding (NOB1), Zn-ribbon-like"/>
    <property type="match status" value="1"/>
</dbReference>
<accession>A0A1S3H696</accession>
<reference evidence="18" key="1">
    <citation type="submission" date="2025-08" db="UniProtKB">
        <authorList>
            <consortium name="RefSeq"/>
        </authorList>
    </citation>
    <scope>IDENTIFICATION</scope>
    <source>
        <tissue evidence="18">Gonads</tissue>
    </source>
</reference>
<evidence type="ECO:0000256" key="9">
    <source>
        <dbReference type="ARBA" id="ARBA00022833"/>
    </source>
</evidence>
<dbReference type="GeneID" id="106151786"/>
<keyword evidence="10 12" id="KW-0539">Nucleus</keyword>
<dbReference type="PIRSF" id="PIRSF037125">
    <property type="entry name" value="D-site_20S_pre-rRNA_nuclease"/>
    <property type="match status" value="1"/>
</dbReference>
<feature type="region of interest" description="Disordered" evidence="14">
    <location>
        <begin position="446"/>
        <end position="478"/>
    </location>
</feature>
<evidence type="ECO:0000313" key="18">
    <source>
        <dbReference type="RefSeq" id="XP_013380649.1"/>
    </source>
</evidence>
<feature type="domain" description="Ribonuclease PIN" evidence="16">
    <location>
        <begin position="8"/>
        <end position="94"/>
    </location>
</feature>
<evidence type="ECO:0000256" key="14">
    <source>
        <dbReference type="SAM" id="MobiDB-lite"/>
    </source>
</evidence>
<keyword evidence="8" id="KW-0378">Hydrolase</keyword>
<keyword evidence="5" id="KW-0540">Nuclease</keyword>
<feature type="region of interest" description="Disordered" evidence="14">
    <location>
        <begin position="209"/>
        <end position="276"/>
    </location>
</feature>
<evidence type="ECO:0000313" key="17">
    <source>
        <dbReference type="Proteomes" id="UP000085678"/>
    </source>
</evidence>
<evidence type="ECO:0000256" key="7">
    <source>
        <dbReference type="ARBA" id="ARBA00022771"/>
    </source>
</evidence>
<evidence type="ECO:0000256" key="4">
    <source>
        <dbReference type="ARBA" id="ARBA00022553"/>
    </source>
</evidence>
<feature type="binding site" evidence="13">
    <location>
        <position position="339"/>
    </location>
    <ligand>
        <name>Zn(2+)</name>
        <dbReference type="ChEBI" id="CHEBI:29105"/>
    </ligand>
</feature>
<keyword evidence="4" id="KW-0597">Phosphoprotein</keyword>
<dbReference type="InterPro" id="IPR033411">
    <property type="entry name" value="Ribonuclease_PIN"/>
</dbReference>
<evidence type="ECO:0000256" key="1">
    <source>
        <dbReference type="ARBA" id="ARBA00004123"/>
    </source>
</evidence>
<dbReference type="InterPro" id="IPR036283">
    <property type="entry name" value="NOB1_Zf-like_sf"/>
</dbReference>
<feature type="region of interest" description="Disordered" evidence="14">
    <location>
        <begin position="132"/>
        <end position="191"/>
    </location>
</feature>
<name>A0A1S3H696_LINAN</name>
<feature type="binding site" evidence="13">
    <location>
        <position position="336"/>
    </location>
    <ligand>
        <name>Zn(2+)</name>
        <dbReference type="ChEBI" id="CHEBI:29105"/>
    </ligand>
</feature>
<dbReference type="OrthoDB" id="446759at2759"/>
<gene>
    <name evidence="18" type="primary">LOC106151786</name>
</gene>
<dbReference type="Pfam" id="PF08772">
    <property type="entry name" value="Zn_ribbon_NOB1"/>
    <property type="match status" value="1"/>
</dbReference>
<dbReference type="InterPro" id="IPR017117">
    <property type="entry name" value="Nob1_euk"/>
</dbReference>
<evidence type="ECO:0000256" key="11">
    <source>
        <dbReference type="ARBA" id="ARBA00045628"/>
    </source>
</evidence>
<dbReference type="InParanoid" id="A0A1S3H696"/>
<evidence type="ECO:0000256" key="8">
    <source>
        <dbReference type="ARBA" id="ARBA00022801"/>
    </source>
</evidence>
<dbReference type="AlphaFoldDB" id="A0A1S3H696"/>
<feature type="compositionally biased region" description="Acidic residues" evidence="14">
    <location>
        <begin position="244"/>
        <end position="271"/>
    </location>
</feature>
<dbReference type="InterPro" id="IPR014881">
    <property type="entry name" value="NOB1_Zn-bd"/>
</dbReference>
<dbReference type="GO" id="GO:0008270">
    <property type="term" value="F:zinc ion binding"/>
    <property type="evidence" value="ECO:0007669"/>
    <property type="project" value="UniProtKB-KW"/>
</dbReference>
<evidence type="ECO:0000256" key="5">
    <source>
        <dbReference type="ARBA" id="ARBA00022722"/>
    </source>
</evidence>
<dbReference type="CDD" id="cd09876">
    <property type="entry name" value="PIN_Nob1-like"/>
    <property type="match status" value="1"/>
</dbReference>
<comment type="subcellular location">
    <subcellularLocation>
        <location evidence="1 12">Nucleus</location>
    </subcellularLocation>
</comment>
<protein>
    <recommendedName>
        <fullName evidence="3 12">RNA-binding protein NOB1</fullName>
    </recommendedName>
</protein>
<feature type="compositionally biased region" description="Polar residues" evidence="14">
    <location>
        <begin position="171"/>
        <end position="191"/>
    </location>
</feature>
<evidence type="ECO:0000259" key="15">
    <source>
        <dbReference type="Pfam" id="PF08772"/>
    </source>
</evidence>
<sequence>MGSVVKHLVVDSGAFIRNAPIKDIGETVYTIEEVVNEIRDKATKQRLQVLPYDLKFRSPSTEAIKFVTEFSKRTGDYASLSAVDLQVLALAYQLEKEKVGTDHIRLQPPKKEQWTATKGHLEKPTAIAGFYLGSGKTTKSRTTSESSASSEAARQVTQMNLDESEHAEAADNSNNSLETEETTMNSRTNSDLFVQTEQNSSHSLENMISDKKSHDADQRTPLADKSDDKSHDSKQVVSLADGDTLTDDVLEYEDEEDAEDEDDDDDDDDDGGWITPSNIHQIRQQMGDHNTQRADVEVGCITTDFAMQNVLIQMGLNVVSVDGMLIKQAKSYVLRCFACFKITTNMMKAFCPNCGNQTLQKIAMTVGDDGSVHYHLSRRKPVTARGLKYSLPTPKGGKHAVNPILCPDQPVPHNRVGKIASKGKLNVFDPDFIASSSPFSQNDIHSRAAQLGLRGNKGDPWSNRRNPNEGKRKRGRRK</sequence>
<evidence type="ECO:0000259" key="16">
    <source>
        <dbReference type="Pfam" id="PF17146"/>
    </source>
</evidence>
<dbReference type="FunFam" id="3.40.50.1010:FF:000018">
    <property type="entry name" value="RNA-binding protein NOB1"/>
    <property type="match status" value="1"/>
</dbReference>
<dbReference type="Pfam" id="PF17146">
    <property type="entry name" value="PIN_6"/>
    <property type="match status" value="1"/>
</dbReference>
<dbReference type="STRING" id="7574.A0A1S3H696"/>
<dbReference type="GO" id="GO:0030688">
    <property type="term" value="C:preribosome, small subunit precursor"/>
    <property type="evidence" value="ECO:0007669"/>
    <property type="project" value="TreeGrafter"/>
</dbReference>
<dbReference type="PANTHER" id="PTHR12814:SF2">
    <property type="entry name" value="RNA-BINDING PROTEIN NOB1"/>
    <property type="match status" value="1"/>
</dbReference>
<feature type="domain" description="Nin one binding (NOB1) Zn-ribbon-like" evidence="15">
    <location>
        <begin position="326"/>
        <end position="397"/>
    </location>
</feature>
<feature type="binding site" evidence="13">
    <location>
        <position position="354"/>
    </location>
    <ligand>
        <name>Zn(2+)</name>
        <dbReference type="ChEBI" id="CHEBI:29105"/>
    </ligand>
</feature>
<comment type="function">
    <text evidence="11">May play a role in mRNA degradation. Endonuclease required for processing of 20S pre-rRNA precursor and biogenesis of 40S ribosomal subunits.</text>
</comment>
<dbReference type="FunCoup" id="A0A1S3H696">
    <property type="interactions" value="1482"/>
</dbReference>
<evidence type="ECO:0000256" key="2">
    <source>
        <dbReference type="ARBA" id="ARBA00005858"/>
    </source>
</evidence>
<feature type="compositionally biased region" description="Low complexity" evidence="14">
    <location>
        <begin position="133"/>
        <end position="154"/>
    </location>
</feature>
<proteinExistence type="inferred from homology"/>
<evidence type="ECO:0000256" key="6">
    <source>
        <dbReference type="ARBA" id="ARBA00022723"/>
    </source>
</evidence>
<keyword evidence="7" id="KW-0863">Zinc-finger</keyword>
<keyword evidence="6 12" id="KW-0479">Metal-binding</keyword>
<dbReference type="Proteomes" id="UP000085678">
    <property type="component" value="Unplaced"/>
</dbReference>